<sequence>MKTARISLTFAAAGVLALSGCSSDDSGSTETTTTATGSTTAESAGAERSPITTSSTVRITADAVIAAARRLGFACSAEEQATFCSSEAGENWQIRTSPAGDGDRAFVQAACEAGVGSDGRVLTNGTTVVVYVGNEGQGLQEFNRQLAGEGVEGLTLVDYC</sequence>
<feature type="region of interest" description="Disordered" evidence="1">
    <location>
        <begin position="21"/>
        <end position="53"/>
    </location>
</feature>
<comment type="caution">
    <text evidence="3">The sequence shown here is derived from an EMBL/GenBank/DDBJ whole genome shotgun (WGS) entry which is preliminary data.</text>
</comment>
<gene>
    <name evidence="3" type="ORF">CA982_10110</name>
</gene>
<evidence type="ECO:0000313" key="3">
    <source>
        <dbReference type="EMBL" id="OUC79063.1"/>
    </source>
</evidence>
<dbReference type="AlphaFoldDB" id="A0A243QBH0"/>
<keyword evidence="4" id="KW-1185">Reference proteome</keyword>
<organism evidence="3 4">
    <name type="scientific">Gordonia lacunae</name>
    <dbReference type="NCBI Taxonomy" id="417102"/>
    <lineage>
        <taxon>Bacteria</taxon>
        <taxon>Bacillati</taxon>
        <taxon>Actinomycetota</taxon>
        <taxon>Actinomycetes</taxon>
        <taxon>Mycobacteriales</taxon>
        <taxon>Gordoniaceae</taxon>
        <taxon>Gordonia</taxon>
    </lineage>
</organism>
<evidence type="ECO:0000313" key="4">
    <source>
        <dbReference type="Proteomes" id="UP000194632"/>
    </source>
</evidence>
<dbReference type="PROSITE" id="PS51257">
    <property type="entry name" value="PROKAR_LIPOPROTEIN"/>
    <property type="match status" value="1"/>
</dbReference>
<protein>
    <recommendedName>
        <fullName evidence="5">DUF3558 domain-containing protein</fullName>
    </recommendedName>
</protein>
<feature type="compositionally biased region" description="Low complexity" evidence="1">
    <location>
        <begin position="26"/>
        <end position="47"/>
    </location>
</feature>
<accession>A0A243QBH0</accession>
<proteinExistence type="predicted"/>
<evidence type="ECO:0000256" key="2">
    <source>
        <dbReference type="SAM" id="SignalP"/>
    </source>
</evidence>
<keyword evidence="2" id="KW-0732">Signal</keyword>
<dbReference type="EMBL" id="NGFO01000009">
    <property type="protein sequence ID" value="OUC79063.1"/>
    <property type="molecule type" value="Genomic_DNA"/>
</dbReference>
<dbReference type="Proteomes" id="UP000194632">
    <property type="component" value="Unassembled WGS sequence"/>
</dbReference>
<dbReference type="OrthoDB" id="4381927at2"/>
<reference evidence="3 4" key="1">
    <citation type="submission" date="2017-05" db="EMBL/GenBank/DDBJ databases">
        <title>Biotechnological potential of actinobacteria isolated from South African environments.</title>
        <authorList>
            <person name="Le Roes-Hill M."/>
            <person name="Prins A."/>
            <person name="Durrell K.A."/>
        </authorList>
    </citation>
    <scope>NUCLEOTIDE SEQUENCE [LARGE SCALE GENOMIC DNA]</scope>
    <source>
        <strain evidence="3">BS2</strain>
    </source>
</reference>
<feature type="signal peptide" evidence="2">
    <location>
        <begin position="1"/>
        <end position="17"/>
    </location>
</feature>
<evidence type="ECO:0000256" key="1">
    <source>
        <dbReference type="SAM" id="MobiDB-lite"/>
    </source>
</evidence>
<evidence type="ECO:0008006" key="5">
    <source>
        <dbReference type="Google" id="ProtNLM"/>
    </source>
</evidence>
<name>A0A243QBH0_9ACTN</name>
<feature type="chain" id="PRO_5038390953" description="DUF3558 domain-containing protein" evidence="2">
    <location>
        <begin position="18"/>
        <end position="160"/>
    </location>
</feature>
<dbReference type="RefSeq" id="WP_086535198.1">
    <property type="nucleotide sequence ID" value="NZ_NGFO01000009.1"/>
</dbReference>